<proteinExistence type="predicted"/>
<sequence>MEQALQGGQVTAGRHVPQQRRSVGEAAALNAQEPVQQAHAQPCSTSQRHISSCPAVAAAVSKPSSKLVSKSSHASRTLRLAMLPLQARHTNSRCGTGSDSRTVLRLLVLREWCWLAGACPTTLGDRAAASDARTHQPQRTGTERQRPSHSDSPPHSSALHGAPPPRASASALPSTAISSTTSVRFAPFGRTNSAMTCRTESPNCSGQPCATSHVMQRSAARHEAADARSRQRSNTCQNTDPAGPQGQPRRWRHCSRGSARPRFSRALRSAASVAPEPGAARTVGMMDVAAVIWSTRYRSTASSGI</sequence>
<dbReference type="Proteomes" id="UP000236333">
    <property type="component" value="Unassembled WGS sequence"/>
</dbReference>
<comment type="caution">
    <text evidence="2">The sequence shown here is derived from an EMBL/GenBank/DDBJ whole genome shotgun (WGS) entry which is preliminary data.</text>
</comment>
<accession>A0A2J7ZLN9</accession>
<evidence type="ECO:0000256" key="1">
    <source>
        <dbReference type="SAM" id="MobiDB-lite"/>
    </source>
</evidence>
<feature type="region of interest" description="Disordered" evidence="1">
    <location>
        <begin position="1"/>
        <end position="21"/>
    </location>
</feature>
<dbReference type="AlphaFoldDB" id="A0A2J7ZLN9"/>
<protein>
    <submittedName>
        <fullName evidence="2">Uncharacterized protein</fullName>
    </submittedName>
</protein>
<feature type="region of interest" description="Disordered" evidence="1">
    <location>
        <begin position="127"/>
        <end position="175"/>
    </location>
</feature>
<keyword evidence="3" id="KW-1185">Reference proteome</keyword>
<organism evidence="2 3">
    <name type="scientific">Tetrabaena socialis</name>
    <dbReference type="NCBI Taxonomy" id="47790"/>
    <lineage>
        <taxon>Eukaryota</taxon>
        <taxon>Viridiplantae</taxon>
        <taxon>Chlorophyta</taxon>
        <taxon>core chlorophytes</taxon>
        <taxon>Chlorophyceae</taxon>
        <taxon>CS clade</taxon>
        <taxon>Chlamydomonadales</taxon>
        <taxon>Tetrabaenaceae</taxon>
        <taxon>Tetrabaena</taxon>
    </lineage>
</organism>
<feature type="region of interest" description="Disordered" evidence="1">
    <location>
        <begin position="217"/>
        <end position="260"/>
    </location>
</feature>
<dbReference type="EMBL" id="PGGS01000991">
    <property type="protein sequence ID" value="PNH01170.1"/>
    <property type="molecule type" value="Genomic_DNA"/>
</dbReference>
<evidence type="ECO:0000313" key="3">
    <source>
        <dbReference type="Proteomes" id="UP000236333"/>
    </source>
</evidence>
<name>A0A2J7ZLN9_9CHLO</name>
<evidence type="ECO:0000313" key="2">
    <source>
        <dbReference type="EMBL" id="PNH01170.1"/>
    </source>
</evidence>
<reference evidence="2 3" key="1">
    <citation type="journal article" date="2017" name="Mol. Biol. Evol.">
        <title>The 4-celled Tetrabaena socialis nuclear genome reveals the essential components for genetic control of cell number at the origin of multicellularity in the volvocine lineage.</title>
        <authorList>
            <person name="Featherston J."/>
            <person name="Arakaki Y."/>
            <person name="Hanschen E.R."/>
            <person name="Ferris P.J."/>
            <person name="Michod R.E."/>
            <person name="Olson B.J.S.C."/>
            <person name="Nozaki H."/>
            <person name="Durand P.M."/>
        </authorList>
    </citation>
    <scope>NUCLEOTIDE SEQUENCE [LARGE SCALE GENOMIC DNA]</scope>
    <source>
        <strain evidence="2 3">NIES-571</strain>
    </source>
</reference>
<gene>
    <name evidence="2" type="ORF">TSOC_012960</name>
</gene>
<feature type="compositionally biased region" description="Basic and acidic residues" evidence="1">
    <location>
        <begin position="220"/>
        <end position="229"/>
    </location>
</feature>